<protein>
    <submittedName>
        <fullName evidence="1">Uncharacterized protein</fullName>
    </submittedName>
</protein>
<dbReference type="EnsemblPlants" id="OB0176G10020.1">
    <property type="protein sequence ID" value="OB0176G10020.1"/>
    <property type="gene ID" value="OB0176G10020"/>
</dbReference>
<organism evidence="1">
    <name type="scientific">Oryza brachyantha</name>
    <name type="common">malo sina</name>
    <dbReference type="NCBI Taxonomy" id="4533"/>
    <lineage>
        <taxon>Eukaryota</taxon>
        <taxon>Viridiplantae</taxon>
        <taxon>Streptophyta</taxon>
        <taxon>Embryophyta</taxon>
        <taxon>Tracheophyta</taxon>
        <taxon>Spermatophyta</taxon>
        <taxon>Magnoliopsida</taxon>
        <taxon>Liliopsida</taxon>
        <taxon>Poales</taxon>
        <taxon>Poaceae</taxon>
        <taxon>BOP clade</taxon>
        <taxon>Oryzoideae</taxon>
        <taxon>Oryzeae</taxon>
        <taxon>Oryzinae</taxon>
        <taxon>Oryza</taxon>
    </lineage>
</organism>
<evidence type="ECO:0000313" key="1">
    <source>
        <dbReference type="EnsemblPlants" id="OB0176G10020.1"/>
    </source>
</evidence>
<reference evidence="1" key="1">
    <citation type="submission" date="2015-06" db="UniProtKB">
        <authorList>
            <consortium name="EnsemblPlants"/>
        </authorList>
    </citation>
    <scope>IDENTIFICATION</scope>
</reference>
<accession>J3KVG1</accession>
<dbReference type="AlphaFoldDB" id="J3KVG1"/>
<dbReference type="Proteomes" id="UP000006038">
    <property type="component" value="Unassembled WGS sequence"/>
</dbReference>
<keyword evidence="2" id="KW-1185">Reference proteome</keyword>
<dbReference type="Gramene" id="OB0176G10020.1">
    <property type="protein sequence ID" value="OB0176G10020.1"/>
    <property type="gene ID" value="OB0176G10020"/>
</dbReference>
<proteinExistence type="predicted"/>
<evidence type="ECO:0000313" key="2">
    <source>
        <dbReference type="Proteomes" id="UP000006038"/>
    </source>
</evidence>
<dbReference type="HOGENOM" id="CLU_2889438_0_0_1"/>
<sequence>MVAEENQELTEIMHESPICHQKYLAPFQTTPKRLDGAPRFFKGPNLFLQQISAKYQKYFCSGF</sequence>
<name>J3KVG1_ORYBR</name>